<proteinExistence type="predicted"/>
<organism evidence="1 2">
    <name type="scientific">Striga asiatica</name>
    <name type="common">Asiatic witchweed</name>
    <name type="synonym">Buchnera asiatica</name>
    <dbReference type="NCBI Taxonomy" id="4170"/>
    <lineage>
        <taxon>Eukaryota</taxon>
        <taxon>Viridiplantae</taxon>
        <taxon>Streptophyta</taxon>
        <taxon>Embryophyta</taxon>
        <taxon>Tracheophyta</taxon>
        <taxon>Spermatophyta</taxon>
        <taxon>Magnoliopsida</taxon>
        <taxon>eudicotyledons</taxon>
        <taxon>Gunneridae</taxon>
        <taxon>Pentapetalae</taxon>
        <taxon>asterids</taxon>
        <taxon>lamiids</taxon>
        <taxon>Lamiales</taxon>
        <taxon>Orobanchaceae</taxon>
        <taxon>Buchnereae</taxon>
        <taxon>Striga</taxon>
    </lineage>
</organism>
<dbReference type="Proteomes" id="UP000325081">
    <property type="component" value="Unassembled WGS sequence"/>
</dbReference>
<sequence>GIFFATSTFDRRIWRHIIIFATIIASSCPQRSVVSQIFQIASNPTTYVSDGSNCALNGDYLTGRWVWKQLVCVLIHAFLHKLHNSCFVVSVPIKEYVRNNQKVWCNITIIILEIVQYVPLLQSVSSYYWWIYH</sequence>
<evidence type="ECO:0000313" key="1">
    <source>
        <dbReference type="EMBL" id="GER55566.1"/>
    </source>
</evidence>
<comment type="caution">
    <text evidence="1">The sequence shown here is derived from an EMBL/GenBank/DDBJ whole genome shotgun (WGS) entry which is preliminary data.</text>
</comment>
<reference evidence="2" key="1">
    <citation type="journal article" date="2019" name="Curr. Biol.">
        <title>Genome Sequence of Striga asiatica Provides Insight into the Evolution of Plant Parasitism.</title>
        <authorList>
            <person name="Yoshida S."/>
            <person name="Kim S."/>
            <person name="Wafula E.K."/>
            <person name="Tanskanen J."/>
            <person name="Kim Y.M."/>
            <person name="Honaas L."/>
            <person name="Yang Z."/>
            <person name="Spallek T."/>
            <person name="Conn C.E."/>
            <person name="Ichihashi Y."/>
            <person name="Cheong K."/>
            <person name="Cui S."/>
            <person name="Der J.P."/>
            <person name="Gundlach H."/>
            <person name="Jiao Y."/>
            <person name="Hori C."/>
            <person name="Ishida J.K."/>
            <person name="Kasahara H."/>
            <person name="Kiba T."/>
            <person name="Kim M.S."/>
            <person name="Koo N."/>
            <person name="Laohavisit A."/>
            <person name="Lee Y.H."/>
            <person name="Lumba S."/>
            <person name="McCourt P."/>
            <person name="Mortimer J.C."/>
            <person name="Mutuku J.M."/>
            <person name="Nomura T."/>
            <person name="Sasaki-Sekimoto Y."/>
            <person name="Seto Y."/>
            <person name="Wang Y."/>
            <person name="Wakatake T."/>
            <person name="Sakakibara H."/>
            <person name="Demura T."/>
            <person name="Yamaguchi S."/>
            <person name="Yoneyama K."/>
            <person name="Manabe R.I."/>
            <person name="Nelson D.C."/>
            <person name="Schulman A.H."/>
            <person name="Timko M.P."/>
            <person name="dePamphilis C.W."/>
            <person name="Choi D."/>
            <person name="Shirasu K."/>
        </authorList>
    </citation>
    <scope>NUCLEOTIDE SEQUENCE [LARGE SCALE GENOMIC DNA]</scope>
    <source>
        <strain evidence="2">cv. UVA1</strain>
    </source>
</reference>
<accession>A0A5A7RDZ3</accession>
<gene>
    <name evidence="1" type="ORF">STAS_33233</name>
</gene>
<evidence type="ECO:0000313" key="2">
    <source>
        <dbReference type="Proteomes" id="UP000325081"/>
    </source>
</evidence>
<protein>
    <submittedName>
        <fullName evidence="1">Methionine synthase 3</fullName>
    </submittedName>
</protein>
<dbReference type="EMBL" id="BKCP01011959">
    <property type="protein sequence ID" value="GER55566.1"/>
    <property type="molecule type" value="Genomic_DNA"/>
</dbReference>
<feature type="non-terminal residue" evidence="1">
    <location>
        <position position="1"/>
    </location>
</feature>
<dbReference type="AlphaFoldDB" id="A0A5A7RDZ3"/>
<name>A0A5A7RDZ3_STRAF</name>
<keyword evidence="2" id="KW-1185">Reference proteome</keyword>